<evidence type="ECO:0000256" key="9">
    <source>
        <dbReference type="ARBA" id="ARBA00023211"/>
    </source>
</evidence>
<evidence type="ECO:0000256" key="16">
    <source>
        <dbReference type="SAM" id="MobiDB-lite"/>
    </source>
</evidence>
<dbReference type="NCBIfam" id="TIGR00877">
    <property type="entry name" value="purD"/>
    <property type="match status" value="1"/>
</dbReference>
<dbReference type="InterPro" id="IPR010918">
    <property type="entry name" value="PurM-like_C_dom"/>
</dbReference>
<keyword evidence="19" id="KW-1185">Reference proteome</keyword>
<keyword evidence="8 15" id="KW-0067">ATP-binding</keyword>
<dbReference type="HAMAP" id="MF_00741">
    <property type="entry name" value="AIRS"/>
    <property type="match status" value="1"/>
</dbReference>
<evidence type="ECO:0000256" key="14">
    <source>
        <dbReference type="ARBA" id="ARBA00049057"/>
    </source>
</evidence>
<organism evidence="18 19">
    <name type="scientific">Podila minutissima</name>
    <dbReference type="NCBI Taxonomy" id="64525"/>
    <lineage>
        <taxon>Eukaryota</taxon>
        <taxon>Fungi</taxon>
        <taxon>Fungi incertae sedis</taxon>
        <taxon>Mucoromycota</taxon>
        <taxon>Mortierellomycotina</taxon>
        <taxon>Mortierellomycetes</taxon>
        <taxon>Mortierellales</taxon>
        <taxon>Mortierellaceae</taxon>
        <taxon>Podila</taxon>
    </lineage>
</organism>
<keyword evidence="10" id="KW-0511">Multifunctional enzyme</keyword>
<sequence length="1041" mass="112711">MPEVLEHAVIVGGQEALRVFVRLNISLSWLADKLGVQDFNKEMYFVNDTSWYDYQIVDDSEHDYGVNLYVDEAPVSEGSWARRYSRTILLTDLMNRPERILHFGSLFGTDRVEARTESPKAMQQYIADGMDLWNQEILDATDMIEQQIVEWIKITGRAAPGHLGVHFRTVDGDFAKFTRRNLGRIISWLGEMAKKDSKYIKTPQGEVPSPSPSSSSSPSLVVEAEAGATPSFEEQQQDFLRRCKHAASGSMDPLIVLLLGNGGREHTIAWKLAQSDRVERIYVAPGNGGTASGLSKVENVNIGVVDFPALTKFAVEHKINFVIPGPEQPLVEGVASAFQKIGIPCFGPSFKAARMEGSKTFSKDFMKKHNIPTAAYENFTDAAAAKAFVKAANFDVVLKASGLAAGKGVLIPTTKEEAYQGVDQILVDKVFGSAGNELVVEEFMEGQELSILAFSDGYTVVPLPPAQDHKRIFDNDQGPNTGGMGCYAPTPVASPEILADIKRTILQPTIDGMRRDGFPFVGILFTGIMLTNAGPKVLEYNVRFGDPETEVVLPLLSDDTDLAEIMVACTEGRLDSVRVGVKPGFAATVVVASGGYPGKYPTGKAITLQNTAEDVIVFHAGTTVTNGQLVTSGGRVLAATGVAKDLRTAVDKAYAGVQSIHFDEMFYRKDIAHRAFTFLAEQTATANQMTYAQAGVSIDAGNLLVQKIKPLVKATRRVGADSEIGGFGGLFDLKAAGFKDPILVSATDGVGTKLKLAHMTGIHDTIGQDVVAMNVNDLIVQGAESLFFLDYYACGKLEVEVAKDVVKGIADGCLLAGCALVGGETSEMPGLYTPGDYDLAGFAVGAVERTKIIPRMDLVKPGDILLGLTSSGAHSNGYSLIRKIVEKSNQELHSPCPWDKTKTLGQSLLTPTRIYVKQLLPVVRKDLVKAMAHITGGGFIDNIPRVLPEELGVEVDAATWPFPDVFKWIMATGNVPLREMARTFNCGIGMVLVVAPEHVAEVTKLCQEANEVVYQIGVLKTKADNNGEEVVMRNMETSWVV</sequence>
<dbReference type="InterPro" id="IPR013815">
    <property type="entry name" value="ATP_grasp_subdomain_1"/>
</dbReference>
<evidence type="ECO:0000256" key="12">
    <source>
        <dbReference type="ARBA" id="ARBA00029444"/>
    </source>
</evidence>
<dbReference type="NCBIfam" id="TIGR00878">
    <property type="entry name" value="purM"/>
    <property type="match status" value="1"/>
</dbReference>
<dbReference type="PANTHER" id="PTHR10520:SF12">
    <property type="entry name" value="TRIFUNCTIONAL PURINE BIOSYNTHETIC PROTEIN ADENOSINE-3"/>
    <property type="match status" value="1"/>
</dbReference>
<dbReference type="Gene3D" id="3.30.1490.20">
    <property type="entry name" value="ATP-grasp fold, A domain"/>
    <property type="match status" value="1"/>
</dbReference>
<dbReference type="PROSITE" id="PS50975">
    <property type="entry name" value="ATP_GRASP"/>
    <property type="match status" value="1"/>
</dbReference>
<dbReference type="GO" id="GO:0004637">
    <property type="term" value="F:phosphoribosylamine-glycine ligase activity"/>
    <property type="evidence" value="ECO:0007669"/>
    <property type="project" value="UniProtKB-EC"/>
</dbReference>
<accession>A0A9P5VNZ0</accession>
<dbReference type="CDD" id="cd02196">
    <property type="entry name" value="PurM"/>
    <property type="match status" value="1"/>
</dbReference>
<dbReference type="SUPFAM" id="SSF56042">
    <property type="entry name" value="PurM C-terminal domain-like"/>
    <property type="match status" value="1"/>
</dbReference>
<dbReference type="FunFam" id="3.40.50.20:FF:000006">
    <property type="entry name" value="Phosphoribosylamine--glycine ligase, chloroplastic"/>
    <property type="match status" value="1"/>
</dbReference>
<dbReference type="InterPro" id="IPR011761">
    <property type="entry name" value="ATP-grasp"/>
</dbReference>
<evidence type="ECO:0000256" key="1">
    <source>
        <dbReference type="ARBA" id="ARBA00004686"/>
    </source>
</evidence>
<dbReference type="Pfam" id="PF02769">
    <property type="entry name" value="AIRS_C"/>
    <property type="match status" value="1"/>
</dbReference>
<dbReference type="AlphaFoldDB" id="A0A9P5VNZ0"/>
<keyword evidence="5" id="KW-0479">Metal-binding</keyword>
<dbReference type="FunFam" id="3.90.600.10:FF:000001">
    <property type="entry name" value="Trifunctional purine biosynthetic protein adenosine-3"/>
    <property type="match status" value="1"/>
</dbReference>
<dbReference type="Pfam" id="PF00586">
    <property type="entry name" value="AIRS"/>
    <property type="match status" value="1"/>
</dbReference>
<dbReference type="Gene3D" id="3.90.650.10">
    <property type="entry name" value="PurM-like C-terminal domain"/>
    <property type="match status" value="1"/>
</dbReference>
<evidence type="ECO:0000256" key="10">
    <source>
        <dbReference type="ARBA" id="ARBA00023268"/>
    </source>
</evidence>
<dbReference type="Pfam" id="PF02844">
    <property type="entry name" value="GARS_N"/>
    <property type="match status" value="1"/>
</dbReference>
<dbReference type="InterPro" id="IPR000115">
    <property type="entry name" value="PRibGlycinamide_synth"/>
</dbReference>
<comment type="similarity">
    <text evidence="3">In the N-terminal section; belongs to the GARS family.</text>
</comment>
<dbReference type="InterPro" id="IPR020559">
    <property type="entry name" value="PRibGlycinamide_synth_CS"/>
</dbReference>
<dbReference type="GO" id="GO:0004641">
    <property type="term" value="F:phosphoribosylformylglycinamidine cyclo-ligase activity"/>
    <property type="evidence" value="ECO:0007669"/>
    <property type="project" value="UniProtKB-EC"/>
</dbReference>
<dbReference type="SUPFAM" id="SSF56059">
    <property type="entry name" value="Glutathione synthetase ATP-binding domain-like"/>
    <property type="match status" value="1"/>
</dbReference>
<evidence type="ECO:0000256" key="6">
    <source>
        <dbReference type="ARBA" id="ARBA00022741"/>
    </source>
</evidence>
<evidence type="ECO:0000313" key="19">
    <source>
        <dbReference type="Proteomes" id="UP000696485"/>
    </source>
</evidence>
<gene>
    <name evidence="18" type="primary">ADE1_2</name>
    <name evidence="18" type="ORF">BG006_002431</name>
</gene>
<evidence type="ECO:0000256" key="11">
    <source>
        <dbReference type="ARBA" id="ARBA00029388"/>
    </source>
</evidence>
<dbReference type="InterPro" id="IPR036676">
    <property type="entry name" value="PurM-like_C_sf"/>
</dbReference>
<comment type="caution">
    <text evidence="18">The sequence shown here is derived from an EMBL/GenBank/DDBJ whole genome shotgun (WGS) entry which is preliminary data.</text>
</comment>
<comment type="pathway">
    <text evidence="2">Purine metabolism; IMP biosynthesis via de novo pathway; N(1)-(5-phospho-D-ribosyl)glycinamide from 5-phospho-alpha-D-ribose 1-diphosphate: step 2/2.</text>
</comment>
<dbReference type="PANTHER" id="PTHR10520">
    <property type="entry name" value="TRIFUNCTIONAL PURINE BIOSYNTHETIC PROTEIN ADENOSINE-3-RELATED"/>
    <property type="match status" value="1"/>
</dbReference>
<dbReference type="InterPro" id="IPR020561">
    <property type="entry name" value="PRibGlycinamid_synth_ATP-grasp"/>
</dbReference>
<keyword evidence="6 15" id="KW-0547">Nucleotide-binding</keyword>
<dbReference type="Gene3D" id="3.30.1330.10">
    <property type="entry name" value="PurM-like, N-terminal domain"/>
    <property type="match status" value="1"/>
</dbReference>
<dbReference type="HAMAP" id="MF_00138">
    <property type="entry name" value="GARS"/>
    <property type="match status" value="1"/>
</dbReference>
<feature type="region of interest" description="Disordered" evidence="16">
    <location>
        <begin position="201"/>
        <end position="227"/>
    </location>
</feature>
<dbReference type="Pfam" id="PF02843">
    <property type="entry name" value="GARS_C"/>
    <property type="match status" value="1"/>
</dbReference>
<dbReference type="SUPFAM" id="SSF51246">
    <property type="entry name" value="Rudiment single hybrid motif"/>
    <property type="match status" value="1"/>
</dbReference>
<dbReference type="InterPro" id="IPR016188">
    <property type="entry name" value="PurM-like_N"/>
</dbReference>
<dbReference type="Pfam" id="PF01071">
    <property type="entry name" value="GARS_A"/>
    <property type="match status" value="1"/>
</dbReference>
<dbReference type="GO" id="GO:0006189">
    <property type="term" value="P:'de novo' IMP biosynthetic process"/>
    <property type="evidence" value="ECO:0007669"/>
    <property type="project" value="InterPro"/>
</dbReference>
<dbReference type="Proteomes" id="UP000696485">
    <property type="component" value="Unassembled WGS sequence"/>
</dbReference>
<dbReference type="SUPFAM" id="SSF52440">
    <property type="entry name" value="PreATP-grasp domain"/>
    <property type="match status" value="1"/>
</dbReference>
<dbReference type="GO" id="GO:0046872">
    <property type="term" value="F:metal ion binding"/>
    <property type="evidence" value="ECO:0007669"/>
    <property type="project" value="UniProtKB-KW"/>
</dbReference>
<comment type="pathway">
    <text evidence="1">Purine metabolism; IMP biosynthesis via de novo pathway; 5-amino-1-(5-phospho-D-ribosyl)imidazole from N(2)-formyl-N(1)-(5-phospho-D-ribosyl)glycinamide: step 2/2.</text>
</comment>
<dbReference type="InterPro" id="IPR020560">
    <property type="entry name" value="PRibGlycinamide_synth_C-dom"/>
</dbReference>
<evidence type="ECO:0000256" key="8">
    <source>
        <dbReference type="ARBA" id="ARBA00022840"/>
    </source>
</evidence>
<comment type="catalytic activity">
    <reaction evidence="13">
        <text>5-phospho-beta-D-ribosylamine + glycine + ATP = N(1)-(5-phospho-beta-D-ribosyl)glycinamide + ADP + phosphate + H(+)</text>
        <dbReference type="Rhea" id="RHEA:17453"/>
        <dbReference type="ChEBI" id="CHEBI:15378"/>
        <dbReference type="ChEBI" id="CHEBI:30616"/>
        <dbReference type="ChEBI" id="CHEBI:43474"/>
        <dbReference type="ChEBI" id="CHEBI:57305"/>
        <dbReference type="ChEBI" id="CHEBI:58681"/>
        <dbReference type="ChEBI" id="CHEBI:143788"/>
        <dbReference type="ChEBI" id="CHEBI:456216"/>
        <dbReference type="EC" id="6.3.4.13"/>
    </reaction>
</comment>
<comment type="catalytic activity">
    <reaction evidence="14">
        <text>2-formamido-N(1)-(5-O-phospho-beta-D-ribosyl)acetamidine + ATP = 5-amino-1-(5-phospho-beta-D-ribosyl)imidazole + ADP + phosphate + H(+)</text>
        <dbReference type="Rhea" id="RHEA:23032"/>
        <dbReference type="ChEBI" id="CHEBI:15378"/>
        <dbReference type="ChEBI" id="CHEBI:30616"/>
        <dbReference type="ChEBI" id="CHEBI:43474"/>
        <dbReference type="ChEBI" id="CHEBI:137981"/>
        <dbReference type="ChEBI" id="CHEBI:147287"/>
        <dbReference type="ChEBI" id="CHEBI:456216"/>
        <dbReference type="EC" id="6.3.3.1"/>
    </reaction>
</comment>
<comment type="function">
    <text evidence="11">Catalyzes the second and fifth step in the 'de novo' purine biosynthesis pathway; contains phosphoribosylamine--glycine ligase (GARS) and phosphoribosylformylglycinamidine cyclo-ligase (AIRS) activities.</text>
</comment>
<comment type="similarity">
    <text evidence="12">In the C-terminal section; belongs to the AIR synthase family.</text>
</comment>
<dbReference type="SMART" id="SM01209">
    <property type="entry name" value="GARS_A"/>
    <property type="match status" value="1"/>
</dbReference>
<dbReference type="SUPFAM" id="SSF55326">
    <property type="entry name" value="PurM N-terminal domain-like"/>
    <property type="match status" value="1"/>
</dbReference>
<dbReference type="GO" id="GO:0046084">
    <property type="term" value="P:adenine biosynthetic process"/>
    <property type="evidence" value="ECO:0007669"/>
    <property type="project" value="TreeGrafter"/>
</dbReference>
<dbReference type="InterPro" id="IPR011054">
    <property type="entry name" value="Rudment_hybrid_motif"/>
</dbReference>
<dbReference type="FunFam" id="3.30.1490.20:FF:000006">
    <property type="entry name" value="phosphoribosylamine--glycine ligase, chloroplastic-like"/>
    <property type="match status" value="1"/>
</dbReference>
<dbReference type="InterPro" id="IPR037123">
    <property type="entry name" value="PRibGlycinamide_synth_C_sf"/>
</dbReference>
<dbReference type="GO" id="GO:0005829">
    <property type="term" value="C:cytosol"/>
    <property type="evidence" value="ECO:0007669"/>
    <property type="project" value="TreeGrafter"/>
</dbReference>
<keyword evidence="9" id="KW-0464">Manganese</keyword>
<dbReference type="GO" id="GO:0005524">
    <property type="term" value="F:ATP binding"/>
    <property type="evidence" value="ECO:0007669"/>
    <property type="project" value="UniProtKB-UniRule"/>
</dbReference>
<keyword evidence="4" id="KW-0436">Ligase</keyword>
<evidence type="ECO:0000256" key="2">
    <source>
        <dbReference type="ARBA" id="ARBA00005174"/>
    </source>
</evidence>
<evidence type="ECO:0000256" key="7">
    <source>
        <dbReference type="ARBA" id="ARBA00022755"/>
    </source>
</evidence>
<dbReference type="Gene3D" id="3.40.50.20">
    <property type="match status" value="1"/>
</dbReference>
<protein>
    <submittedName>
        <fullName evidence="18">Bifunctional purine biosynthetic protein ade1</fullName>
    </submittedName>
</protein>
<dbReference type="InterPro" id="IPR036921">
    <property type="entry name" value="PurM-like_N_sf"/>
</dbReference>
<evidence type="ECO:0000256" key="5">
    <source>
        <dbReference type="ARBA" id="ARBA00022723"/>
    </source>
</evidence>
<evidence type="ECO:0000256" key="15">
    <source>
        <dbReference type="PROSITE-ProRule" id="PRU00409"/>
    </source>
</evidence>
<name>A0A9P5VNZ0_9FUNG</name>
<proteinExistence type="inferred from homology"/>
<dbReference type="EMBL" id="JAAAUY010000157">
    <property type="protein sequence ID" value="KAF9334271.1"/>
    <property type="molecule type" value="Genomic_DNA"/>
</dbReference>
<dbReference type="InterPro" id="IPR020562">
    <property type="entry name" value="PRibGlycinamide_synth_N"/>
</dbReference>
<evidence type="ECO:0000256" key="4">
    <source>
        <dbReference type="ARBA" id="ARBA00022598"/>
    </source>
</evidence>
<keyword evidence="7" id="KW-0658">Purine biosynthesis</keyword>
<dbReference type="InterPro" id="IPR004733">
    <property type="entry name" value="PurM_cligase"/>
</dbReference>
<dbReference type="Gene3D" id="3.90.600.10">
    <property type="entry name" value="Phosphoribosylglycinamide synthetase, C-terminal domain"/>
    <property type="match status" value="1"/>
</dbReference>
<dbReference type="PROSITE" id="PS00184">
    <property type="entry name" value="GARS"/>
    <property type="match status" value="1"/>
</dbReference>
<dbReference type="FunFam" id="3.30.1330.10:FF:000001">
    <property type="entry name" value="Phosphoribosylformylglycinamidine cyclo-ligase"/>
    <property type="match status" value="1"/>
</dbReference>
<evidence type="ECO:0000313" key="18">
    <source>
        <dbReference type="EMBL" id="KAF9334271.1"/>
    </source>
</evidence>
<feature type="domain" description="ATP-grasp" evidence="17">
    <location>
        <begin position="363"/>
        <end position="571"/>
    </location>
</feature>
<dbReference type="Gene3D" id="3.30.470.20">
    <property type="entry name" value="ATP-grasp fold, B domain"/>
    <property type="match status" value="1"/>
</dbReference>
<dbReference type="FunFam" id="3.30.470.20:FF:000018">
    <property type="entry name" value="Trifunctional purine biosynthetic protein adenosine-3"/>
    <property type="match status" value="1"/>
</dbReference>
<dbReference type="InterPro" id="IPR016185">
    <property type="entry name" value="PreATP-grasp_dom_sf"/>
</dbReference>
<evidence type="ECO:0000259" key="17">
    <source>
        <dbReference type="PROSITE" id="PS50975"/>
    </source>
</evidence>
<reference evidence="18" key="1">
    <citation type="journal article" date="2020" name="Fungal Divers.">
        <title>Resolving the Mortierellaceae phylogeny through synthesis of multi-gene phylogenetics and phylogenomics.</title>
        <authorList>
            <person name="Vandepol N."/>
            <person name="Liber J."/>
            <person name="Desiro A."/>
            <person name="Na H."/>
            <person name="Kennedy M."/>
            <person name="Barry K."/>
            <person name="Grigoriev I.V."/>
            <person name="Miller A.N."/>
            <person name="O'Donnell K."/>
            <person name="Stajich J.E."/>
            <person name="Bonito G."/>
        </authorList>
    </citation>
    <scope>NUCLEOTIDE SEQUENCE</scope>
    <source>
        <strain evidence="18">NVP1</strain>
    </source>
</reference>
<evidence type="ECO:0000256" key="13">
    <source>
        <dbReference type="ARBA" id="ARBA00047843"/>
    </source>
</evidence>
<evidence type="ECO:0000256" key="3">
    <source>
        <dbReference type="ARBA" id="ARBA00007423"/>
    </source>
</evidence>
<dbReference type="SMART" id="SM01210">
    <property type="entry name" value="GARS_C"/>
    <property type="match status" value="1"/>
</dbReference>
<dbReference type="FunFam" id="3.90.650.10:FF:000019">
    <property type="entry name" value="Trifunctional purine biosynthetic protein adenosine-3"/>
    <property type="match status" value="1"/>
</dbReference>